<feature type="signal peptide" evidence="1">
    <location>
        <begin position="1"/>
        <end position="18"/>
    </location>
</feature>
<keyword evidence="1" id="KW-0732">Signal</keyword>
<dbReference type="GO" id="GO:0019867">
    <property type="term" value="C:outer membrane"/>
    <property type="evidence" value="ECO:0007669"/>
    <property type="project" value="InterPro"/>
</dbReference>
<dbReference type="NCBIfam" id="TIGR00752">
    <property type="entry name" value="slp"/>
    <property type="match status" value="1"/>
</dbReference>
<accession>A0A1I4VVB3</accession>
<evidence type="ECO:0000256" key="1">
    <source>
        <dbReference type="SAM" id="SignalP"/>
    </source>
</evidence>
<organism evidence="2 3">
    <name type="scientific">Dokdonella immobilis</name>
    <dbReference type="NCBI Taxonomy" id="578942"/>
    <lineage>
        <taxon>Bacteria</taxon>
        <taxon>Pseudomonadati</taxon>
        <taxon>Pseudomonadota</taxon>
        <taxon>Gammaproteobacteria</taxon>
        <taxon>Lysobacterales</taxon>
        <taxon>Rhodanobacteraceae</taxon>
        <taxon>Dokdonella</taxon>
    </lineage>
</organism>
<dbReference type="AlphaFoldDB" id="A0A1I4VVB3"/>
<gene>
    <name evidence="2" type="ORF">SAMN05216289_10389</name>
</gene>
<dbReference type="EMBL" id="FOVF01000003">
    <property type="protein sequence ID" value="SFN05165.1"/>
    <property type="molecule type" value="Genomic_DNA"/>
</dbReference>
<protein>
    <submittedName>
        <fullName evidence="2">Outer membrane lipoprotein</fullName>
    </submittedName>
</protein>
<feature type="chain" id="PRO_5011670659" evidence="1">
    <location>
        <begin position="19"/>
        <end position="190"/>
    </location>
</feature>
<dbReference type="Proteomes" id="UP000198575">
    <property type="component" value="Unassembled WGS sequence"/>
</dbReference>
<dbReference type="InterPro" id="IPR004658">
    <property type="entry name" value="OMP_Slp"/>
</dbReference>
<evidence type="ECO:0000313" key="2">
    <source>
        <dbReference type="EMBL" id="SFN05165.1"/>
    </source>
</evidence>
<dbReference type="RefSeq" id="WP_092404804.1">
    <property type="nucleotide sequence ID" value="NZ_FOVF01000003.1"/>
</dbReference>
<name>A0A1I4VVB3_9GAMM</name>
<keyword evidence="2" id="KW-0449">Lipoprotein</keyword>
<sequence>MHKSVLLTPLMLALAACATVPAPLNGEFSSLTPQQSLSGSHSGERVRWGGEIIKVEPGESSTCFEILSRELDASTRPRSRDASEGRFIACRAGFYDPEVFVKGRELTVTGSVSGTQVGRVGQFDYTYPRIAADTIYLWPKRPVIIRQSAVWPYDPFWGPGFGPYWGPGFWGPPPVIIVKPAPPHPGDGKR</sequence>
<dbReference type="PIRSF" id="PIRSF004982">
    <property type="entry name" value="SlP"/>
    <property type="match status" value="1"/>
</dbReference>
<dbReference type="PROSITE" id="PS51257">
    <property type="entry name" value="PROKAR_LIPOPROTEIN"/>
    <property type="match status" value="1"/>
</dbReference>
<reference evidence="2 3" key="1">
    <citation type="submission" date="2016-10" db="EMBL/GenBank/DDBJ databases">
        <authorList>
            <person name="de Groot N.N."/>
        </authorList>
    </citation>
    <scope>NUCLEOTIDE SEQUENCE [LARGE SCALE GENOMIC DNA]</scope>
    <source>
        <strain evidence="2 3">CGMCC 1.7659</strain>
    </source>
</reference>
<keyword evidence="3" id="KW-1185">Reference proteome</keyword>
<dbReference type="Pfam" id="PF03843">
    <property type="entry name" value="Slp"/>
    <property type="match status" value="1"/>
</dbReference>
<dbReference type="STRING" id="578942.SAMN05216289_10389"/>
<dbReference type="PANTHER" id="PTHR37530">
    <property type="entry name" value="OUTER MEMBRANE PROTEIN SLP"/>
    <property type="match status" value="1"/>
</dbReference>
<dbReference type="OrthoDB" id="5295757at2"/>
<proteinExistence type="predicted"/>
<evidence type="ECO:0000313" key="3">
    <source>
        <dbReference type="Proteomes" id="UP000198575"/>
    </source>
</evidence>
<dbReference type="PANTHER" id="PTHR37530:SF1">
    <property type="entry name" value="OUTER MEMBRANE PROTEIN SLP"/>
    <property type="match status" value="1"/>
</dbReference>